<dbReference type="HAMAP" id="MF_00147_B">
    <property type="entry name" value="TIM_B"/>
    <property type="match status" value="1"/>
</dbReference>
<dbReference type="InterPro" id="IPR035990">
    <property type="entry name" value="TIM_sf"/>
</dbReference>
<dbReference type="GO" id="GO:0005829">
    <property type="term" value="C:cytosol"/>
    <property type="evidence" value="ECO:0007669"/>
    <property type="project" value="TreeGrafter"/>
</dbReference>
<comment type="subunit">
    <text evidence="2">Homodimer.</text>
</comment>
<dbReference type="Gene3D" id="3.20.20.70">
    <property type="entry name" value="Aldolase class I"/>
    <property type="match status" value="1"/>
</dbReference>
<dbReference type="GO" id="GO:0006094">
    <property type="term" value="P:gluconeogenesis"/>
    <property type="evidence" value="ECO:0007669"/>
    <property type="project" value="TreeGrafter"/>
</dbReference>
<evidence type="ECO:0000256" key="4">
    <source>
        <dbReference type="ARBA" id="ARBA00024331"/>
    </source>
</evidence>
<evidence type="ECO:0000256" key="3">
    <source>
        <dbReference type="ARBA" id="ARBA00023235"/>
    </source>
</evidence>
<dbReference type="GO" id="GO:0004807">
    <property type="term" value="F:triose-phosphate isomerase activity"/>
    <property type="evidence" value="ECO:0007669"/>
    <property type="project" value="InterPro"/>
</dbReference>
<dbReference type="PROSITE" id="PS51440">
    <property type="entry name" value="TIM_2"/>
    <property type="match status" value="1"/>
</dbReference>
<accession>A0A1D2A5D2</accession>
<dbReference type="InterPro" id="IPR020861">
    <property type="entry name" value="Triosephosphate_isomerase_AS"/>
</dbReference>
<organism evidence="5">
    <name type="scientific">Auxenochlorella protothecoides</name>
    <name type="common">Green microalga</name>
    <name type="synonym">Chlorella protothecoides</name>
    <dbReference type="NCBI Taxonomy" id="3075"/>
    <lineage>
        <taxon>Eukaryota</taxon>
        <taxon>Viridiplantae</taxon>
        <taxon>Chlorophyta</taxon>
        <taxon>core chlorophytes</taxon>
        <taxon>Trebouxiophyceae</taxon>
        <taxon>Chlorellales</taxon>
        <taxon>Chlorellaceae</taxon>
        <taxon>Auxenochlorella</taxon>
    </lineage>
</organism>
<dbReference type="EMBL" id="GDKF01004222">
    <property type="protein sequence ID" value="JAT74400.1"/>
    <property type="molecule type" value="Transcribed_RNA"/>
</dbReference>
<reference evidence="5" key="1">
    <citation type="submission" date="2015-08" db="EMBL/GenBank/DDBJ databases">
        <authorList>
            <person name="Babu N.S."/>
            <person name="Beckwith C.J."/>
            <person name="Beseler K.G."/>
            <person name="Brison A."/>
            <person name="Carone J.V."/>
            <person name="Caskin T.P."/>
            <person name="Diamond M."/>
            <person name="Durham M.E."/>
            <person name="Foxe J.M."/>
            <person name="Go M."/>
            <person name="Henderson B.A."/>
            <person name="Jones I.B."/>
            <person name="McGettigan J.A."/>
            <person name="Micheletti S.J."/>
            <person name="Nasrallah M.E."/>
            <person name="Ortiz D."/>
            <person name="Piller C.R."/>
            <person name="Privatt S.R."/>
            <person name="Schneider S.L."/>
            <person name="Sharp S."/>
            <person name="Smith T.C."/>
            <person name="Stanton J.D."/>
            <person name="Ullery H.E."/>
            <person name="Wilson R.J."/>
            <person name="Serrano M.G."/>
            <person name="Buck G."/>
            <person name="Lee V."/>
            <person name="Wang Y."/>
            <person name="Carvalho R."/>
            <person name="Voegtly L."/>
            <person name="Shi R."/>
            <person name="Duckworth R."/>
            <person name="Johnson A."/>
            <person name="Loviza R."/>
            <person name="Walstead R."/>
            <person name="Shah Z."/>
            <person name="Kiflezghi M."/>
            <person name="Wade K."/>
            <person name="Ball S.L."/>
            <person name="Bradley K.W."/>
            <person name="Asai D.J."/>
            <person name="Bowman C.A."/>
            <person name="Russell D.A."/>
            <person name="Pope W.H."/>
            <person name="Jacobs-Sera D."/>
            <person name="Hendrix R.W."/>
            <person name="Hatfull G.F."/>
        </authorList>
    </citation>
    <scope>NUCLEOTIDE SEQUENCE</scope>
</reference>
<dbReference type="GO" id="GO:0046166">
    <property type="term" value="P:glyceraldehyde-3-phosphate biosynthetic process"/>
    <property type="evidence" value="ECO:0007669"/>
    <property type="project" value="TreeGrafter"/>
</dbReference>
<dbReference type="NCBIfam" id="TIGR00419">
    <property type="entry name" value="tim"/>
    <property type="match status" value="1"/>
</dbReference>
<dbReference type="AlphaFoldDB" id="A0A1D2A5D2"/>
<proteinExistence type="inferred from homology"/>
<evidence type="ECO:0008006" key="6">
    <source>
        <dbReference type="Google" id="ProtNLM"/>
    </source>
</evidence>
<dbReference type="PROSITE" id="PS00171">
    <property type="entry name" value="TIM_1"/>
    <property type="match status" value="1"/>
</dbReference>
<comment type="pathway">
    <text evidence="4">Carbohydrate biosynthesis.</text>
</comment>
<dbReference type="GO" id="GO:0006096">
    <property type="term" value="P:glycolytic process"/>
    <property type="evidence" value="ECO:0007669"/>
    <property type="project" value="InterPro"/>
</dbReference>
<dbReference type="Pfam" id="PF00121">
    <property type="entry name" value="TIM"/>
    <property type="match status" value="1"/>
</dbReference>
<keyword evidence="3" id="KW-0413">Isomerase</keyword>
<dbReference type="InterPro" id="IPR013785">
    <property type="entry name" value="Aldolase_TIM"/>
</dbReference>
<dbReference type="SUPFAM" id="SSF51351">
    <property type="entry name" value="Triosephosphate isomerase (TIM)"/>
    <property type="match status" value="1"/>
</dbReference>
<dbReference type="PANTHER" id="PTHR21139:SF2">
    <property type="entry name" value="TRIOSEPHOSPHATE ISOMERASE"/>
    <property type="match status" value="1"/>
</dbReference>
<dbReference type="GO" id="GO:0019563">
    <property type="term" value="P:glycerol catabolic process"/>
    <property type="evidence" value="ECO:0007669"/>
    <property type="project" value="TreeGrafter"/>
</dbReference>
<protein>
    <recommendedName>
        <fullName evidence="6">Triosephosphate isomerase, cytosolic</fullName>
    </recommendedName>
</protein>
<dbReference type="InterPro" id="IPR000652">
    <property type="entry name" value="Triosephosphate_isomerase"/>
</dbReference>
<sequence>MARKFFVGGNWKSNGTVKSVKALVESLNSFKVPGPEVVDVVVAPTFLHIPAVVDALRPEFKVAAQNSWVKGNGAYTGEITADQIADLGLEWVILGHSERRHIVKESDELTADKVAYALSKGLSVIFCIGEKLEEREANQTQEVNARQLQALADKISDWSKIVVAYEPVWAIGTGKVASPEQAQQAHAEIRAWLAEKVGKDAAEATRIIYGGSVTASNSKDLAGAADIDGFLVGGASLKPEFEDIIKAAAK</sequence>
<dbReference type="InterPro" id="IPR022896">
    <property type="entry name" value="TrioseP_Isoase_bac/euk"/>
</dbReference>
<dbReference type="PANTHER" id="PTHR21139">
    <property type="entry name" value="TRIOSEPHOSPHATE ISOMERASE"/>
    <property type="match status" value="1"/>
</dbReference>
<dbReference type="FunFam" id="3.20.20.70:FF:000025">
    <property type="entry name" value="Triosephosphate isomerase"/>
    <property type="match status" value="1"/>
</dbReference>
<name>A0A1D2A5D2_AUXPR</name>
<evidence type="ECO:0000313" key="5">
    <source>
        <dbReference type="EMBL" id="JAT74400.1"/>
    </source>
</evidence>
<evidence type="ECO:0000256" key="1">
    <source>
        <dbReference type="ARBA" id="ARBA00007422"/>
    </source>
</evidence>
<dbReference type="CDD" id="cd00311">
    <property type="entry name" value="TIM"/>
    <property type="match status" value="1"/>
</dbReference>
<gene>
    <name evidence="5" type="ORF">g.39170</name>
</gene>
<evidence type="ECO:0000256" key="2">
    <source>
        <dbReference type="ARBA" id="ARBA00011738"/>
    </source>
</evidence>
<comment type="similarity">
    <text evidence="1">Belongs to the triosephosphate isomerase family.</text>
</comment>